<feature type="compositionally biased region" description="Pro residues" evidence="1">
    <location>
        <begin position="215"/>
        <end position="235"/>
    </location>
</feature>
<evidence type="ECO:0000313" key="3">
    <source>
        <dbReference type="EMBL" id="KAK3891754.1"/>
    </source>
</evidence>
<evidence type="ECO:0000256" key="1">
    <source>
        <dbReference type="SAM" id="MobiDB-lite"/>
    </source>
</evidence>
<evidence type="ECO:0000313" key="4">
    <source>
        <dbReference type="Proteomes" id="UP001286313"/>
    </source>
</evidence>
<feature type="compositionally biased region" description="Low complexity" evidence="1">
    <location>
        <begin position="236"/>
        <end position="247"/>
    </location>
</feature>
<feature type="compositionally biased region" description="Pro residues" evidence="1">
    <location>
        <begin position="248"/>
        <end position="257"/>
    </location>
</feature>
<dbReference type="AlphaFoldDB" id="A0AAE1GHD1"/>
<dbReference type="Pfam" id="PF13843">
    <property type="entry name" value="DDE_Tnp_1_7"/>
    <property type="match status" value="1"/>
</dbReference>
<gene>
    <name evidence="3" type="ORF">Pcinc_004357</name>
</gene>
<accession>A0AAE1GHD1</accession>
<sequence length="788" mass="88493">MAGRSEENTGSFDSVHPTALPGAPAPVTSTPRVQPARLRHAPARLSDSAIGRELENLADLSYGSDDLDSYSDTEWQADESTEEDVCVAVTSITALPSTSALHDVSEVTAPVAIPSTSGVGGSLGDTLLSPIPTTSGVGGRKRSTPASTSKPRYVSTPMGKRPRRRLDFSSSSSSSDEDASQPVVVRGRRVGVRGKGKGRGKRTKAAYLSPTVDPDSPPPRDLTPPPPPPHSPSPLVPDDSLSPAPGTAAPPPPPPPQQQRQQRQQRGAPRHRPADPYVWTDCDEFAPDIPAFDDSHSGIQAAFPCRQRSSILDYFTAFFDIILMTYMMQEINTFKQLSVQLSNRPGREHSKMLQWADVDIAELYVWLALTMMMPHVKKHRLKDFWSTHALISTPAFGKYMSRDRYRDILSYLHFAPNMGPHPNDRLWKIRPVMSILQEKIRAFFRPFQKVVIDESLVLFRGRLSFIQYIPSKRHRFGIKFYVICDCKTGYVLDFILYSGTDVDVPADDPLGFSGSVVKALMGDYLDNNHILYTDNYYTSPALSQFLLQHQTGSCGTIRVNRKGWPAFPLTRRGDCIKKKCGNMLAIKWHDKRPVNMLTTVNRGVMQDSGKTERGTGDTIYKPDAVLDYNINMRLVDKSDMMVSSIDCLRKTCKWYKKAFFHLLDVTVLNCYILYLQHHPDSKLALREFELELISQLLERFSTVQPQQGRQAAAQRPDRLQQSGYMARHYLTNLPPLPSGRPGSRRCYVCRHTTRHPQKSKETRFWCKECCVPLCPGNCFSDYHILEYI</sequence>
<reference evidence="3" key="1">
    <citation type="submission" date="2023-10" db="EMBL/GenBank/DDBJ databases">
        <title>Genome assemblies of two species of porcelain crab, Petrolisthes cinctipes and Petrolisthes manimaculis (Anomura: Porcellanidae).</title>
        <authorList>
            <person name="Angst P."/>
        </authorList>
    </citation>
    <scope>NUCLEOTIDE SEQUENCE</scope>
    <source>
        <strain evidence="3">PB745_01</strain>
        <tissue evidence="3">Gill</tissue>
    </source>
</reference>
<feature type="compositionally biased region" description="Low complexity" evidence="1">
    <location>
        <begin position="258"/>
        <end position="267"/>
    </location>
</feature>
<evidence type="ECO:0000259" key="2">
    <source>
        <dbReference type="Pfam" id="PF13843"/>
    </source>
</evidence>
<keyword evidence="4" id="KW-1185">Reference proteome</keyword>
<feature type="region of interest" description="Disordered" evidence="1">
    <location>
        <begin position="61"/>
        <end position="81"/>
    </location>
</feature>
<dbReference type="PANTHER" id="PTHR46599:SF3">
    <property type="entry name" value="PIGGYBAC TRANSPOSABLE ELEMENT-DERIVED PROTEIN 4"/>
    <property type="match status" value="1"/>
</dbReference>
<dbReference type="InterPro" id="IPR029526">
    <property type="entry name" value="PGBD"/>
</dbReference>
<feature type="region of interest" description="Disordered" evidence="1">
    <location>
        <begin position="113"/>
        <end position="277"/>
    </location>
</feature>
<dbReference type="PANTHER" id="PTHR46599">
    <property type="entry name" value="PIGGYBAC TRANSPOSABLE ELEMENT-DERIVED PROTEIN 4"/>
    <property type="match status" value="1"/>
</dbReference>
<comment type="caution">
    <text evidence="3">The sequence shown here is derived from an EMBL/GenBank/DDBJ whole genome shotgun (WGS) entry which is preliminary data.</text>
</comment>
<organism evidence="3 4">
    <name type="scientific">Petrolisthes cinctipes</name>
    <name type="common">Flat porcelain crab</name>
    <dbReference type="NCBI Taxonomy" id="88211"/>
    <lineage>
        <taxon>Eukaryota</taxon>
        <taxon>Metazoa</taxon>
        <taxon>Ecdysozoa</taxon>
        <taxon>Arthropoda</taxon>
        <taxon>Crustacea</taxon>
        <taxon>Multicrustacea</taxon>
        <taxon>Malacostraca</taxon>
        <taxon>Eumalacostraca</taxon>
        <taxon>Eucarida</taxon>
        <taxon>Decapoda</taxon>
        <taxon>Pleocyemata</taxon>
        <taxon>Anomura</taxon>
        <taxon>Galatheoidea</taxon>
        <taxon>Porcellanidae</taxon>
        <taxon>Petrolisthes</taxon>
    </lineage>
</organism>
<protein>
    <recommendedName>
        <fullName evidence="2">PiggyBac transposable element-derived protein domain-containing protein</fullName>
    </recommendedName>
</protein>
<feature type="compositionally biased region" description="Acidic residues" evidence="1">
    <location>
        <begin position="65"/>
        <end position="81"/>
    </location>
</feature>
<feature type="domain" description="PiggyBac transposable element-derived protein" evidence="2">
    <location>
        <begin position="313"/>
        <end position="671"/>
    </location>
</feature>
<dbReference type="EMBL" id="JAWQEG010000306">
    <property type="protein sequence ID" value="KAK3891754.1"/>
    <property type="molecule type" value="Genomic_DNA"/>
</dbReference>
<dbReference type="Proteomes" id="UP001286313">
    <property type="component" value="Unassembled WGS sequence"/>
</dbReference>
<feature type="region of interest" description="Disordered" evidence="1">
    <location>
        <begin position="1"/>
        <end position="49"/>
    </location>
</feature>
<name>A0AAE1GHD1_PETCI</name>
<feature type="compositionally biased region" description="Basic residues" evidence="1">
    <location>
        <begin position="186"/>
        <end position="204"/>
    </location>
</feature>
<proteinExistence type="predicted"/>